<organism evidence="1 2">
    <name type="scientific">Aspergillus taichungensis</name>
    <dbReference type="NCBI Taxonomy" id="482145"/>
    <lineage>
        <taxon>Eukaryota</taxon>
        <taxon>Fungi</taxon>
        <taxon>Dikarya</taxon>
        <taxon>Ascomycota</taxon>
        <taxon>Pezizomycotina</taxon>
        <taxon>Eurotiomycetes</taxon>
        <taxon>Eurotiomycetidae</taxon>
        <taxon>Eurotiales</taxon>
        <taxon>Aspergillaceae</taxon>
        <taxon>Aspergillus</taxon>
        <taxon>Aspergillus subgen. Circumdati</taxon>
    </lineage>
</organism>
<evidence type="ECO:0000313" key="1">
    <source>
        <dbReference type="EMBL" id="PLN81603.1"/>
    </source>
</evidence>
<reference evidence="2" key="1">
    <citation type="submission" date="2017-12" db="EMBL/GenBank/DDBJ databases">
        <authorList>
            <consortium name="DOE Joint Genome Institute"/>
            <person name="Mondo S.J."/>
            <person name="Kjaerbolling I."/>
            <person name="Vesth T.C."/>
            <person name="Frisvad J.C."/>
            <person name="Nybo J.L."/>
            <person name="Theobald S."/>
            <person name="Kuo A."/>
            <person name="Bowyer P."/>
            <person name="Matsuda Y."/>
            <person name="Lyhne E.K."/>
            <person name="Kogle M.E."/>
            <person name="Clum A."/>
            <person name="Lipzen A."/>
            <person name="Salamov A."/>
            <person name="Ngan C.Y."/>
            <person name="Daum C."/>
            <person name="Chiniquy J."/>
            <person name="Barry K."/>
            <person name="LaButti K."/>
            <person name="Haridas S."/>
            <person name="Simmons B.A."/>
            <person name="Magnuson J.K."/>
            <person name="Mortensen U.H."/>
            <person name="Larsen T.O."/>
            <person name="Grigoriev I.V."/>
            <person name="Baker S.E."/>
            <person name="Andersen M.R."/>
            <person name="Nordberg H.P."/>
            <person name="Cantor M.N."/>
            <person name="Hua S.X."/>
        </authorList>
    </citation>
    <scope>NUCLEOTIDE SEQUENCE [LARGE SCALE GENOMIC DNA]</scope>
    <source>
        <strain evidence="2">IBT 19404</strain>
    </source>
</reference>
<keyword evidence="2" id="KW-1185">Reference proteome</keyword>
<dbReference type="EMBL" id="KZ559535">
    <property type="protein sequence ID" value="PLN81603.1"/>
    <property type="molecule type" value="Genomic_DNA"/>
</dbReference>
<dbReference type="Proteomes" id="UP000235023">
    <property type="component" value="Unassembled WGS sequence"/>
</dbReference>
<accession>A0A2J5HW16</accession>
<evidence type="ECO:0000313" key="2">
    <source>
        <dbReference type="Proteomes" id="UP000235023"/>
    </source>
</evidence>
<gene>
    <name evidence="1" type="ORF">BDW42DRAFT_168669</name>
</gene>
<sequence>MQQTAAGAALFLGLGVDGGGDDLAGGEVELRGERGEVCLEGGEVADAGVVDEVVCCVCGERHFLFAFSLLDRVIGGEDAVVVFVDIWYCRLSTESVLSVPVKVCAV</sequence>
<protein>
    <submittedName>
        <fullName evidence="1">Uncharacterized protein</fullName>
    </submittedName>
</protein>
<dbReference type="AlphaFoldDB" id="A0A2J5HW16"/>
<name>A0A2J5HW16_9EURO</name>
<proteinExistence type="predicted"/>